<feature type="domain" description="DNA replication factor Cdt1 C-terminal" evidence="4">
    <location>
        <begin position="63"/>
        <end position="161"/>
    </location>
</feature>
<evidence type="ECO:0000313" key="6">
    <source>
        <dbReference type="Proteomes" id="UP000669133"/>
    </source>
</evidence>
<dbReference type="EMBL" id="JAEOAQ010000001">
    <property type="protein sequence ID" value="KAG5421578.1"/>
    <property type="molecule type" value="Genomic_DNA"/>
</dbReference>
<comment type="caution">
    <text evidence="5">The sequence shown here is derived from an EMBL/GenBank/DDBJ whole genome shotgun (WGS) entry which is preliminary data.</text>
</comment>
<evidence type="ECO:0000259" key="4">
    <source>
        <dbReference type="Pfam" id="PF16679"/>
    </source>
</evidence>
<dbReference type="GeneID" id="93649298"/>
<dbReference type="InterPro" id="IPR032054">
    <property type="entry name" value="Cdt1_C"/>
</dbReference>
<dbReference type="AlphaFoldDB" id="A0A8H7ZKU8"/>
<dbReference type="RefSeq" id="XP_067550694.1">
    <property type="nucleotide sequence ID" value="XM_067695058.1"/>
</dbReference>
<organism evidence="5 6">
    <name type="scientific">Candida metapsilosis</name>
    <dbReference type="NCBI Taxonomy" id="273372"/>
    <lineage>
        <taxon>Eukaryota</taxon>
        <taxon>Fungi</taxon>
        <taxon>Dikarya</taxon>
        <taxon>Ascomycota</taxon>
        <taxon>Saccharomycotina</taxon>
        <taxon>Pichiomycetes</taxon>
        <taxon>Debaryomycetaceae</taxon>
        <taxon>Candida/Lodderomyces clade</taxon>
        <taxon>Candida</taxon>
    </lineage>
</organism>
<protein>
    <recommendedName>
        <fullName evidence="4">DNA replication factor Cdt1 C-terminal domain-containing protein</fullName>
    </recommendedName>
</protein>
<dbReference type="Proteomes" id="UP000669133">
    <property type="component" value="Unassembled WGS sequence"/>
</dbReference>
<evidence type="ECO:0000256" key="1">
    <source>
        <dbReference type="ARBA" id="ARBA00008356"/>
    </source>
</evidence>
<dbReference type="OrthoDB" id="3981148at2759"/>
<evidence type="ECO:0000256" key="2">
    <source>
        <dbReference type="ARBA" id="ARBA00023306"/>
    </source>
</evidence>
<dbReference type="Gene3D" id="1.10.10.1420">
    <property type="entry name" value="DNA replication factor Cdt1, C-terminal WH domain"/>
    <property type="match status" value="1"/>
</dbReference>
<comment type="similarity">
    <text evidence="1">Belongs to the Cdt1 family.</text>
</comment>
<reference evidence="5 6" key="1">
    <citation type="submission" date="2020-12" db="EMBL/GenBank/DDBJ databases">
        <title>Effect of drift, selection, and recombination on the evolution of hybrid genomes in Candida yeast pathogens.</title>
        <authorList>
            <person name="Mixao V."/>
            <person name="Ksiezopolska E."/>
            <person name="Saus E."/>
            <person name="Boekhout T."/>
            <person name="Gacser A."/>
            <person name="Gabaldon T."/>
        </authorList>
    </citation>
    <scope>NUCLEOTIDE SEQUENCE [LARGE SCALE GENOMIC DNA]</scope>
    <source>
        <strain evidence="5 6">BP57</strain>
    </source>
</reference>
<keyword evidence="6" id="KW-1185">Reference proteome</keyword>
<accession>A0A8H7ZKU8</accession>
<gene>
    <name evidence="5" type="ORF">I9W82_000669</name>
</gene>
<proteinExistence type="inferred from homology"/>
<evidence type="ECO:0000256" key="3">
    <source>
        <dbReference type="SAM" id="MobiDB-lite"/>
    </source>
</evidence>
<feature type="region of interest" description="Disordered" evidence="3">
    <location>
        <begin position="1"/>
        <end position="37"/>
    </location>
</feature>
<name>A0A8H7ZKU8_9ASCO</name>
<dbReference type="InterPro" id="IPR038090">
    <property type="entry name" value="Cdt1_C_WH_dom_sf"/>
</dbReference>
<sequence>MTRAPMRVTESAKKITKPQSSSSTSSSPTKRKADFAELKNTRSKFTFKEKNAVEESEKNQGMSLLERIRKKEASSKEQFGVTKQEKHDRYLSSKMGQIYSVIYQLYFDAYPDKGSNGKAFKISLSLNKITQVVRDTCDENLIDQDDILCIIEMISDRLDSFQIHNVSGTIVLCVSELNRSRDLAVLKTKVIDYTHYNKKTRALGIAK</sequence>
<dbReference type="Pfam" id="PF16679">
    <property type="entry name" value="CDT1_C"/>
    <property type="match status" value="1"/>
</dbReference>
<keyword evidence="2" id="KW-0131">Cell cycle</keyword>
<evidence type="ECO:0000313" key="5">
    <source>
        <dbReference type="EMBL" id="KAG5421578.1"/>
    </source>
</evidence>